<name>A0AAE3RD40_9BACT</name>
<keyword evidence="3" id="KW-1185">Reference proteome</keyword>
<dbReference type="Proteomes" id="UP001232063">
    <property type="component" value="Unassembled WGS sequence"/>
</dbReference>
<accession>A0AAE3RD40</accession>
<keyword evidence="1" id="KW-1133">Transmembrane helix</keyword>
<dbReference type="AlphaFoldDB" id="A0AAE3RD40"/>
<evidence type="ECO:0000256" key="1">
    <source>
        <dbReference type="SAM" id="Phobius"/>
    </source>
</evidence>
<protein>
    <submittedName>
        <fullName evidence="2">Uncharacterized protein</fullName>
    </submittedName>
</protein>
<evidence type="ECO:0000313" key="2">
    <source>
        <dbReference type="EMBL" id="MDJ1506365.1"/>
    </source>
</evidence>
<comment type="caution">
    <text evidence="2">The sequence shown here is derived from an EMBL/GenBank/DDBJ whole genome shotgun (WGS) entry which is preliminary data.</text>
</comment>
<keyword evidence="1" id="KW-0472">Membrane</keyword>
<reference evidence="2" key="1">
    <citation type="submission" date="2023-05" db="EMBL/GenBank/DDBJ databases">
        <authorList>
            <person name="Zhang X."/>
        </authorList>
    </citation>
    <scope>NUCLEOTIDE SEQUENCE</scope>
    <source>
        <strain evidence="2">BD1B2-1</strain>
    </source>
</reference>
<evidence type="ECO:0000313" key="3">
    <source>
        <dbReference type="Proteomes" id="UP001232063"/>
    </source>
</evidence>
<feature type="transmembrane region" description="Helical" evidence="1">
    <location>
        <begin position="9"/>
        <end position="24"/>
    </location>
</feature>
<dbReference type="RefSeq" id="WP_314519265.1">
    <property type="nucleotide sequence ID" value="NZ_JASJOU010000022.1"/>
</dbReference>
<feature type="transmembrane region" description="Helical" evidence="1">
    <location>
        <begin position="30"/>
        <end position="48"/>
    </location>
</feature>
<gene>
    <name evidence="2" type="ORF">QNI22_37280</name>
</gene>
<keyword evidence="1" id="KW-0812">Transmembrane</keyword>
<dbReference type="EMBL" id="JASJOU010000022">
    <property type="protein sequence ID" value="MDJ1506365.1"/>
    <property type="molecule type" value="Genomic_DNA"/>
</dbReference>
<proteinExistence type="predicted"/>
<feature type="transmembrane region" description="Helical" evidence="1">
    <location>
        <begin position="113"/>
        <end position="131"/>
    </location>
</feature>
<sequence>MKNLDHSKIYRILSVLLLVWIAFTKNYILVYIYAFTSFIYAVIVIGFVQQRLTIQIRDHYPDLYKKYQMGIGDLLRSDRLQKIDLTGFSKEDLDLMKDPDLRTEIEQLKSNQINVFTFFFLTVTLAIIILSI</sequence>
<organism evidence="2 3">
    <name type="scientific">Xanthocytophaga agilis</name>
    <dbReference type="NCBI Taxonomy" id="3048010"/>
    <lineage>
        <taxon>Bacteria</taxon>
        <taxon>Pseudomonadati</taxon>
        <taxon>Bacteroidota</taxon>
        <taxon>Cytophagia</taxon>
        <taxon>Cytophagales</taxon>
        <taxon>Rhodocytophagaceae</taxon>
        <taxon>Xanthocytophaga</taxon>
    </lineage>
</organism>